<dbReference type="AlphaFoldDB" id="A0A310SC05"/>
<dbReference type="Proteomes" id="UP000250275">
    <property type="component" value="Unassembled WGS sequence"/>
</dbReference>
<protein>
    <submittedName>
        <fullName evidence="1">Uncharacterized protein</fullName>
    </submittedName>
</protein>
<gene>
    <name evidence="1" type="ORF">WN48_04059</name>
</gene>
<evidence type="ECO:0000313" key="1">
    <source>
        <dbReference type="EMBL" id="OAD51897.1"/>
    </source>
</evidence>
<dbReference type="EMBL" id="KQ781845">
    <property type="protein sequence ID" value="OAD51897.1"/>
    <property type="molecule type" value="Genomic_DNA"/>
</dbReference>
<accession>A0A310SC05</accession>
<reference evidence="1 2" key="1">
    <citation type="submission" date="2015-07" db="EMBL/GenBank/DDBJ databases">
        <title>The genome of Eufriesea mexicana.</title>
        <authorList>
            <person name="Pan H."/>
            <person name="Kapheim K."/>
        </authorList>
    </citation>
    <scope>NUCLEOTIDE SEQUENCE [LARGE SCALE GENOMIC DNA]</scope>
    <source>
        <strain evidence="1">0111107269</strain>
        <tissue evidence="1">Whole body</tissue>
    </source>
</reference>
<evidence type="ECO:0000313" key="2">
    <source>
        <dbReference type="Proteomes" id="UP000250275"/>
    </source>
</evidence>
<name>A0A310SC05_9HYME</name>
<proteinExistence type="predicted"/>
<organism evidence="1 2">
    <name type="scientific">Eufriesea mexicana</name>
    <dbReference type="NCBI Taxonomy" id="516756"/>
    <lineage>
        <taxon>Eukaryota</taxon>
        <taxon>Metazoa</taxon>
        <taxon>Ecdysozoa</taxon>
        <taxon>Arthropoda</taxon>
        <taxon>Hexapoda</taxon>
        <taxon>Insecta</taxon>
        <taxon>Pterygota</taxon>
        <taxon>Neoptera</taxon>
        <taxon>Endopterygota</taxon>
        <taxon>Hymenoptera</taxon>
        <taxon>Apocrita</taxon>
        <taxon>Aculeata</taxon>
        <taxon>Apoidea</taxon>
        <taxon>Anthophila</taxon>
        <taxon>Apidae</taxon>
        <taxon>Eufriesea</taxon>
    </lineage>
</organism>
<sequence length="50" mass="5311">MKSLSVTGSLTEATIASSEGQLSLESCQLCYPLLYTCPPAFQLNTATLID</sequence>
<keyword evidence="2" id="KW-1185">Reference proteome</keyword>